<evidence type="ECO:0000313" key="1">
    <source>
        <dbReference type="EMBL" id="PSL19938.1"/>
    </source>
</evidence>
<sequence>MKAGVSFIGAPAFALINIAVSFKPNLEIFYKAYPLWMAMIALHRINYQDR</sequence>
<organism evidence="1 2">
    <name type="scientific">Chitinophaga ginsengisoli</name>
    <dbReference type="NCBI Taxonomy" id="363837"/>
    <lineage>
        <taxon>Bacteria</taxon>
        <taxon>Pseudomonadati</taxon>
        <taxon>Bacteroidota</taxon>
        <taxon>Chitinophagia</taxon>
        <taxon>Chitinophagales</taxon>
        <taxon>Chitinophagaceae</taxon>
        <taxon>Chitinophaga</taxon>
    </lineage>
</organism>
<comment type="caution">
    <text evidence="1">The sequence shown here is derived from an EMBL/GenBank/DDBJ whole genome shotgun (WGS) entry which is preliminary data.</text>
</comment>
<protein>
    <submittedName>
        <fullName evidence="1">Uncharacterized protein</fullName>
    </submittedName>
</protein>
<keyword evidence="2" id="KW-1185">Reference proteome</keyword>
<dbReference type="EMBL" id="PYGK01000026">
    <property type="protein sequence ID" value="PSL19938.1"/>
    <property type="molecule type" value="Genomic_DNA"/>
</dbReference>
<reference evidence="1 2" key="1">
    <citation type="submission" date="2018-03" db="EMBL/GenBank/DDBJ databases">
        <title>Genomic Encyclopedia of Archaeal and Bacterial Type Strains, Phase II (KMG-II): from individual species to whole genera.</title>
        <authorList>
            <person name="Goeker M."/>
        </authorList>
    </citation>
    <scope>NUCLEOTIDE SEQUENCE [LARGE SCALE GENOMIC DNA]</scope>
    <source>
        <strain evidence="1 2">DSM 18107</strain>
    </source>
</reference>
<dbReference type="Proteomes" id="UP000240978">
    <property type="component" value="Unassembled WGS sequence"/>
</dbReference>
<proteinExistence type="predicted"/>
<gene>
    <name evidence="1" type="ORF">CLV42_12651</name>
</gene>
<evidence type="ECO:0000313" key="2">
    <source>
        <dbReference type="Proteomes" id="UP000240978"/>
    </source>
</evidence>
<name>A0A2P8FE48_9BACT</name>
<accession>A0A2P8FE48</accession>
<dbReference type="AlphaFoldDB" id="A0A2P8FE48"/>